<evidence type="ECO:0000256" key="1">
    <source>
        <dbReference type="SAM" id="SignalP"/>
    </source>
</evidence>
<dbReference type="PANTHER" id="PTHR39600">
    <property type="entry name" value="PEPTIDASE INHIBITOR I78 FAMILY PROTEIN"/>
    <property type="match status" value="1"/>
</dbReference>
<dbReference type="HOGENOM" id="CLU_123717_0_2_6"/>
<accession>A0A089YU78</accession>
<name>A0A089YU78_9PSED</name>
<keyword evidence="1" id="KW-0732">Signal</keyword>
<dbReference type="AlphaFoldDB" id="A0A089YU78"/>
<dbReference type="KEGG" id="prh:LT40_07600"/>
<dbReference type="InterPro" id="IPR021719">
    <property type="entry name" value="Prot_inh_I78"/>
</dbReference>
<dbReference type="EMBL" id="CP009533">
    <property type="protein sequence ID" value="AIS17275.1"/>
    <property type="molecule type" value="Genomic_DNA"/>
</dbReference>
<dbReference type="RefSeq" id="WP_043188365.1">
    <property type="nucleotide sequence ID" value="NZ_CP009533.1"/>
</dbReference>
<dbReference type="Gene3D" id="3.30.10.10">
    <property type="entry name" value="Trypsin Inhibitor V, subunit A"/>
    <property type="match status" value="1"/>
</dbReference>
<dbReference type="eggNOG" id="ENOG50339MI">
    <property type="taxonomic scope" value="Bacteria"/>
</dbReference>
<dbReference type="OrthoDB" id="7917348at2"/>
<dbReference type="PANTHER" id="PTHR39600:SF1">
    <property type="entry name" value="PEPTIDASE INHIBITOR I78 FAMILY PROTEIN"/>
    <property type="match status" value="1"/>
</dbReference>
<sequence length="105" mass="10957">MPFPRKTLLILMAALAASGCSTSGPSTGPSAAAAPAFDGRCNADGARYTVGKPVSADLLEQARVKAGAQVARVLRPHDMVTLEYRSDRLNLNADDNGQITRVNCG</sequence>
<keyword evidence="3" id="KW-1185">Reference proteome</keyword>
<proteinExistence type="predicted"/>
<dbReference type="STRING" id="216142.LT40_07600"/>
<evidence type="ECO:0000313" key="2">
    <source>
        <dbReference type="EMBL" id="AIS17275.1"/>
    </source>
</evidence>
<feature type="signal peptide" evidence="1">
    <location>
        <begin position="1"/>
        <end position="23"/>
    </location>
</feature>
<keyword evidence="2" id="KW-0449">Lipoprotein</keyword>
<dbReference type="Pfam" id="PF11720">
    <property type="entry name" value="Inhibitor_I78"/>
    <property type="match status" value="1"/>
</dbReference>
<reference evidence="2 3" key="1">
    <citation type="journal article" date="2015" name="J. Biotechnol.">
        <title>Complete genome sequence of Pseudomonas rhizosphaerae IH5T (=DSM 16299T), a phosphate-solubilizing rhizobacterium for bacterial biofertilizer.</title>
        <authorList>
            <person name="Kwak Y."/>
            <person name="Jung B.K."/>
            <person name="Shin J.H."/>
        </authorList>
    </citation>
    <scope>NUCLEOTIDE SEQUENCE [LARGE SCALE GENOMIC DNA]</scope>
    <source>
        <strain evidence="2">DSM 16299</strain>
    </source>
</reference>
<organism evidence="2 3">
    <name type="scientific">Pseudomonas rhizosphaerae</name>
    <dbReference type="NCBI Taxonomy" id="216142"/>
    <lineage>
        <taxon>Bacteria</taxon>
        <taxon>Pseudomonadati</taxon>
        <taxon>Pseudomonadota</taxon>
        <taxon>Gammaproteobacteria</taxon>
        <taxon>Pseudomonadales</taxon>
        <taxon>Pseudomonadaceae</taxon>
        <taxon>Pseudomonas</taxon>
    </lineage>
</organism>
<dbReference type="PROSITE" id="PS51257">
    <property type="entry name" value="PROKAR_LIPOPROTEIN"/>
    <property type="match status" value="1"/>
</dbReference>
<protein>
    <submittedName>
        <fullName evidence="2">Lipoprotein</fullName>
    </submittedName>
</protein>
<dbReference type="Proteomes" id="UP000029499">
    <property type="component" value="Chromosome"/>
</dbReference>
<feature type="chain" id="PRO_5001852261" evidence="1">
    <location>
        <begin position="24"/>
        <end position="105"/>
    </location>
</feature>
<evidence type="ECO:0000313" key="3">
    <source>
        <dbReference type="Proteomes" id="UP000029499"/>
    </source>
</evidence>
<gene>
    <name evidence="2" type="ORF">LT40_07600</name>
</gene>